<dbReference type="OrthoDB" id="3228207at2"/>
<reference evidence="1 2" key="1">
    <citation type="submission" date="2019-10" db="EMBL/GenBank/DDBJ databases">
        <title>Bifidobacterium from non-human primates.</title>
        <authorList>
            <person name="Modesto M."/>
        </authorList>
    </citation>
    <scope>NUCLEOTIDE SEQUENCE [LARGE SCALE GENOMIC DNA]</scope>
    <source>
        <strain evidence="1 2">TREC</strain>
    </source>
</reference>
<dbReference type="Gene3D" id="3.30.565.10">
    <property type="entry name" value="Histidine kinase-like ATPase, C-terminal domain"/>
    <property type="match status" value="1"/>
</dbReference>
<comment type="caution">
    <text evidence="1">The sequence shown here is derived from an EMBL/GenBank/DDBJ whole genome shotgun (WGS) entry which is preliminary data.</text>
</comment>
<protein>
    <recommendedName>
        <fullName evidence="3">Histidine kinase</fullName>
    </recommendedName>
</protein>
<evidence type="ECO:0000313" key="1">
    <source>
        <dbReference type="EMBL" id="NEG77989.1"/>
    </source>
</evidence>
<dbReference type="Proteomes" id="UP000469763">
    <property type="component" value="Unassembled WGS sequence"/>
</dbReference>
<evidence type="ECO:0008006" key="3">
    <source>
        <dbReference type="Google" id="ProtNLM"/>
    </source>
</evidence>
<accession>A0A7K3TH08</accession>
<dbReference type="AlphaFoldDB" id="A0A7K3TH08"/>
<proteinExistence type="predicted"/>
<organism evidence="1 2">
    <name type="scientific">Bifidobacterium avesanii</name>
    <dbReference type="NCBI Taxonomy" id="1798157"/>
    <lineage>
        <taxon>Bacteria</taxon>
        <taxon>Bacillati</taxon>
        <taxon>Actinomycetota</taxon>
        <taxon>Actinomycetes</taxon>
        <taxon>Bifidobacteriales</taxon>
        <taxon>Bifidobacteriaceae</taxon>
        <taxon>Bifidobacterium</taxon>
    </lineage>
</organism>
<gene>
    <name evidence="1" type="ORF">GFD22_03155</name>
</gene>
<keyword evidence="2" id="KW-1185">Reference proteome</keyword>
<dbReference type="InterPro" id="IPR036890">
    <property type="entry name" value="HATPase_C_sf"/>
</dbReference>
<dbReference type="RefSeq" id="WP_152350690.1">
    <property type="nucleotide sequence ID" value="NZ_WBSN01000012.1"/>
</dbReference>
<name>A0A7K3TH08_9BIFI</name>
<sequence>MCSEERDAGTNRDSDQLKRARLAAYLHDEVSGPLSLAARESQRQIRLAEMGGEQTASTDQRAAWKAVNADVTRALRNLHRVVARLLDADRDHNALTPRQLSAEVFVRTLRQTVEQEQRRLSGLGFIGKATVTGELERVPDAATRDEILALVHELCANVDKHCTSASSVYELSVHCSADRIEISELCRWTAPRPTITAPEVGGQGLSAHRLIIRHIGGELVWHSGQWQWNCYARIPILTETEDSALRDAETKRYR</sequence>
<dbReference type="EMBL" id="WHZY01000003">
    <property type="protein sequence ID" value="NEG77989.1"/>
    <property type="molecule type" value="Genomic_DNA"/>
</dbReference>
<evidence type="ECO:0000313" key="2">
    <source>
        <dbReference type="Proteomes" id="UP000469763"/>
    </source>
</evidence>